<name>A0AA37UII7_9MICO</name>
<organism evidence="2 3">
    <name type="scientific">Arenivirga flava</name>
    <dbReference type="NCBI Taxonomy" id="1930060"/>
    <lineage>
        <taxon>Bacteria</taxon>
        <taxon>Bacillati</taxon>
        <taxon>Actinomycetota</taxon>
        <taxon>Actinomycetes</taxon>
        <taxon>Micrococcales</taxon>
        <taxon>Microbacteriaceae</taxon>
        <taxon>Arenivirga</taxon>
    </lineage>
</organism>
<dbReference type="RefSeq" id="WP_348519984.1">
    <property type="nucleotide sequence ID" value="NZ_BSUL01000001.1"/>
</dbReference>
<accession>A0AA37UII7</accession>
<proteinExistence type="predicted"/>
<evidence type="ECO:0000313" key="2">
    <source>
        <dbReference type="EMBL" id="GMA27470.1"/>
    </source>
</evidence>
<dbReference type="Gene3D" id="3.40.50.10900">
    <property type="entry name" value="PAC-like subunit"/>
    <property type="match status" value="1"/>
</dbReference>
<comment type="caution">
    <text evidence="2">The sequence shown here is derived from an EMBL/GenBank/DDBJ whole genome shotgun (WGS) entry which is preliminary data.</text>
</comment>
<protein>
    <recommendedName>
        <fullName evidence="4">PAC2 family protein</fullName>
    </recommendedName>
</protein>
<keyword evidence="3" id="KW-1185">Reference proteome</keyword>
<evidence type="ECO:0000256" key="1">
    <source>
        <dbReference type="SAM" id="MobiDB-lite"/>
    </source>
</evidence>
<dbReference type="InterPro" id="IPR019151">
    <property type="entry name" value="Proteasome_assmbl_chaperone_2"/>
</dbReference>
<dbReference type="InterPro" id="IPR038389">
    <property type="entry name" value="PSMG2_sf"/>
</dbReference>
<dbReference type="EMBL" id="BSUL01000001">
    <property type="protein sequence ID" value="GMA27470.1"/>
    <property type="molecule type" value="Genomic_DNA"/>
</dbReference>
<reference evidence="2 3" key="1">
    <citation type="journal article" date="2014" name="Int. J. Syst. Evol. Microbiol.">
        <title>Complete genome sequence of Corynebacterium casei LMG S-19264T (=DSM 44701T), isolated from a smear-ripened cheese.</title>
        <authorList>
            <consortium name="US DOE Joint Genome Institute (JGI-PGF)"/>
            <person name="Walter F."/>
            <person name="Albersmeier A."/>
            <person name="Kalinowski J."/>
            <person name="Ruckert C."/>
        </authorList>
    </citation>
    <scope>NUCLEOTIDE SEQUENCE [LARGE SCALE GENOMIC DNA]</scope>
    <source>
        <strain evidence="2 3">NBRC 112289</strain>
    </source>
</reference>
<dbReference type="SUPFAM" id="SSF159659">
    <property type="entry name" value="Cgl1923-like"/>
    <property type="match status" value="1"/>
</dbReference>
<evidence type="ECO:0008006" key="4">
    <source>
        <dbReference type="Google" id="ProtNLM"/>
    </source>
</evidence>
<evidence type="ECO:0000313" key="3">
    <source>
        <dbReference type="Proteomes" id="UP001157160"/>
    </source>
</evidence>
<dbReference type="AlphaFoldDB" id="A0AA37UII7"/>
<dbReference type="Proteomes" id="UP001157160">
    <property type="component" value="Unassembled WGS sequence"/>
</dbReference>
<gene>
    <name evidence="2" type="ORF">GCM10025874_07230</name>
</gene>
<dbReference type="Pfam" id="PF09754">
    <property type="entry name" value="PAC2"/>
    <property type="match status" value="1"/>
</dbReference>
<sequence length="254" mass="27347">MAERHPLRPPAASTPSARRFGRGKGLAADAELSVHEDGSHLWAILGTEPSRSWRRFSAELLQSARAAKITGIVFVGAMLADVPHTRPISIFTTSENSTVREQLGIERSSYEGPTGILGILADAAETAGIPTVSIWASVPHYVHNAPSPKATLALIDRLEEVLDVVIPRGDLLDESEHWERGIDALAGEDEDMSAYIEQLEQARDTVDSPDASGEAIAREFERFLRKGDDGVAGSDGSTPEDPKTPNRPSWGPAP</sequence>
<feature type="region of interest" description="Disordered" evidence="1">
    <location>
        <begin position="1"/>
        <end position="22"/>
    </location>
</feature>
<feature type="region of interest" description="Disordered" evidence="1">
    <location>
        <begin position="225"/>
        <end position="254"/>
    </location>
</feature>